<comment type="caution">
    <text evidence="2">The sequence shown here is derived from an EMBL/GenBank/DDBJ whole genome shotgun (WGS) entry which is preliminary data.</text>
</comment>
<keyword evidence="1" id="KW-0732">Signal</keyword>
<reference evidence="2" key="1">
    <citation type="submission" date="2021-03" db="EMBL/GenBank/DDBJ databases">
        <title>Draft genome sequence of rust myrtle Austropuccinia psidii MF-1, a brazilian biotype.</title>
        <authorList>
            <person name="Quecine M.C."/>
            <person name="Pachon D.M.R."/>
            <person name="Bonatelli M.L."/>
            <person name="Correr F.H."/>
            <person name="Franceschini L.M."/>
            <person name="Leite T.F."/>
            <person name="Margarido G.R.A."/>
            <person name="Almeida C.A."/>
            <person name="Ferrarezi J.A."/>
            <person name="Labate C.A."/>
        </authorList>
    </citation>
    <scope>NUCLEOTIDE SEQUENCE</scope>
    <source>
        <strain evidence="2">MF-1</strain>
    </source>
</reference>
<keyword evidence="3" id="KW-1185">Reference proteome</keyword>
<gene>
    <name evidence="2" type="ORF">O181_075100</name>
</gene>
<evidence type="ECO:0008006" key="4">
    <source>
        <dbReference type="Google" id="ProtNLM"/>
    </source>
</evidence>
<protein>
    <recommendedName>
        <fullName evidence="4">Secreted protein</fullName>
    </recommendedName>
</protein>
<accession>A0A9Q3FDR1</accession>
<evidence type="ECO:0000256" key="1">
    <source>
        <dbReference type="SAM" id="SignalP"/>
    </source>
</evidence>
<dbReference type="AlphaFoldDB" id="A0A9Q3FDR1"/>
<dbReference type="EMBL" id="AVOT02040188">
    <property type="protein sequence ID" value="MBW0535385.1"/>
    <property type="molecule type" value="Genomic_DNA"/>
</dbReference>
<evidence type="ECO:0000313" key="3">
    <source>
        <dbReference type="Proteomes" id="UP000765509"/>
    </source>
</evidence>
<evidence type="ECO:0000313" key="2">
    <source>
        <dbReference type="EMBL" id="MBW0535385.1"/>
    </source>
</evidence>
<organism evidence="2 3">
    <name type="scientific">Austropuccinia psidii MF-1</name>
    <dbReference type="NCBI Taxonomy" id="1389203"/>
    <lineage>
        <taxon>Eukaryota</taxon>
        <taxon>Fungi</taxon>
        <taxon>Dikarya</taxon>
        <taxon>Basidiomycota</taxon>
        <taxon>Pucciniomycotina</taxon>
        <taxon>Pucciniomycetes</taxon>
        <taxon>Pucciniales</taxon>
        <taxon>Sphaerophragmiaceae</taxon>
        <taxon>Austropuccinia</taxon>
    </lineage>
</organism>
<sequence>MPLTPLTIFTLAVTSQHASDTAYHPYTCIVPTQHASDTAYHPYVCSALLPPHTGLILMLLQPPQDETTMPPSIFSCLLLLWRPQDMPLTPPSAPLTPNPLSAAYHPYAQVLDP</sequence>
<feature type="signal peptide" evidence="1">
    <location>
        <begin position="1"/>
        <end position="18"/>
    </location>
</feature>
<feature type="chain" id="PRO_5040166067" description="Secreted protein" evidence="1">
    <location>
        <begin position="19"/>
        <end position="113"/>
    </location>
</feature>
<dbReference type="Proteomes" id="UP000765509">
    <property type="component" value="Unassembled WGS sequence"/>
</dbReference>
<name>A0A9Q3FDR1_9BASI</name>
<proteinExistence type="predicted"/>